<keyword evidence="3" id="KW-1185">Reference proteome</keyword>
<dbReference type="Gene3D" id="2.60.120.650">
    <property type="entry name" value="Cupin"/>
    <property type="match status" value="1"/>
</dbReference>
<feature type="region of interest" description="Disordered" evidence="1">
    <location>
        <begin position="348"/>
        <end position="498"/>
    </location>
</feature>
<evidence type="ECO:0000256" key="1">
    <source>
        <dbReference type="SAM" id="MobiDB-lite"/>
    </source>
</evidence>
<reference evidence="2" key="1">
    <citation type="submission" date="2022-07" db="EMBL/GenBank/DDBJ databases">
        <title>Genome Sequence of Agrocybe chaxingu.</title>
        <authorList>
            <person name="Buettner E."/>
        </authorList>
    </citation>
    <scope>NUCLEOTIDE SEQUENCE</scope>
    <source>
        <strain evidence="2">MP-N11</strain>
    </source>
</reference>
<dbReference type="SUPFAM" id="SSF51197">
    <property type="entry name" value="Clavaminate synthase-like"/>
    <property type="match status" value="1"/>
</dbReference>
<dbReference type="Proteomes" id="UP001148786">
    <property type="component" value="Unassembled WGS sequence"/>
</dbReference>
<evidence type="ECO:0008006" key="4">
    <source>
        <dbReference type="Google" id="ProtNLM"/>
    </source>
</evidence>
<accession>A0A9W8JSF9</accession>
<evidence type="ECO:0000313" key="2">
    <source>
        <dbReference type="EMBL" id="KAJ3500929.1"/>
    </source>
</evidence>
<proteinExistence type="predicted"/>
<dbReference type="AlphaFoldDB" id="A0A9W8JSF9"/>
<organism evidence="2 3">
    <name type="scientific">Agrocybe chaxingu</name>
    <dbReference type="NCBI Taxonomy" id="84603"/>
    <lineage>
        <taxon>Eukaryota</taxon>
        <taxon>Fungi</taxon>
        <taxon>Dikarya</taxon>
        <taxon>Basidiomycota</taxon>
        <taxon>Agaricomycotina</taxon>
        <taxon>Agaricomycetes</taxon>
        <taxon>Agaricomycetidae</taxon>
        <taxon>Agaricales</taxon>
        <taxon>Agaricineae</taxon>
        <taxon>Strophariaceae</taxon>
        <taxon>Agrocybe</taxon>
    </lineage>
</organism>
<gene>
    <name evidence="2" type="ORF">NLJ89_g9572</name>
</gene>
<feature type="compositionally biased region" description="Basic and acidic residues" evidence="1">
    <location>
        <begin position="354"/>
        <end position="375"/>
    </location>
</feature>
<protein>
    <recommendedName>
        <fullName evidence="4">JmjC domain-containing protein</fullName>
    </recommendedName>
</protein>
<name>A0A9W8JSF9_9AGAR</name>
<dbReference type="OrthoDB" id="3270451at2759"/>
<dbReference type="EMBL" id="JANKHO010001520">
    <property type="protein sequence ID" value="KAJ3500929.1"/>
    <property type="molecule type" value="Genomic_DNA"/>
</dbReference>
<evidence type="ECO:0000313" key="3">
    <source>
        <dbReference type="Proteomes" id="UP001148786"/>
    </source>
</evidence>
<feature type="compositionally biased region" description="Basic and acidic residues" evidence="1">
    <location>
        <begin position="450"/>
        <end position="491"/>
    </location>
</feature>
<comment type="caution">
    <text evidence="2">The sequence shown here is derived from an EMBL/GenBank/DDBJ whole genome shotgun (WGS) entry which is preliminary data.</text>
</comment>
<feature type="compositionally biased region" description="Basic and acidic residues" evidence="1">
    <location>
        <begin position="403"/>
        <end position="438"/>
    </location>
</feature>
<sequence length="1049" mass="119799">MGLVQGGHFEKLCENVRKLDEELSEDAEQDAISIRFALDGLDVRNARAANKATLAKVFSMFNGYRLLDVHALVNGAPLVQRPLSVFLVPEEGNTPLNKLWDKMSDWTAVLSNAHENMKVFALRNQRITSDEPNIHLRHLEVLFRIGQISQTSKVLTNVQLAITHLSYICNTNSNSDGPRTRMSDRLPDFPNTLGQLNQLARNSPDQAKSLEYIRDLVAKYRLQGLKLPLEIALSISPLFLFLSLLLPDKRIDPGDLLAESFKIGMKPELLLQVEMKTWKFFFSVLRGETQLLSGLLDLFKTLPWTEIKAADDSVRSWFSSQPQMTSQLQPTASLLDKDPAQAEEDIARQGPHNADQEPPKGKDTDSKDVRRRENDCAPESEESTNSGQKRKRSPKDEGDEEEGEKKEQDSKEGDESNGERRSDEDAERETKKNGDRNEATSSQGENDDDAKERARKERKERKEKERKEKERKEKERREKEKETKGEVKESQGGDGEDAGQLEAITSILDAVQAFYINGKPRYINDPDDSAFRVKSLKQSKHLKPYDLLEIFRRQHLIIPGKAALMRPVYFDLEDLACIAPLDSRISVHDHSIPVQDDNYKARLKTGTLRDVYESAKSKRKILNALNFPQNMAPIKRDYLRTDAAALELTRGQDRDWKPTDKFAIGDFYWDIVGTRGAWHPIHIDADGLATLIAVSCGVKIWIVARPRGRLSDYSDFASPNLFLEGFEFTKACREKWELEAMVLMPGDWFAMRPNTPHAVYTAENAICRGHHFFGIINYARHALRDDPLLFARHSSNQCFSSCLAIHDSTYFESLLARVHLVWRYIPLLGVENQEEDETAIKDIIIVCILAMLLNVLDFRTYRWPGLGDDEELTDKMKEMMRLYDANGIPPYDRAGCTMARTKTIQLLVFLEKKYEVYDEEQEEILLSEFFVEYLFSICRGLRNYRKLADEAEFDGGGKVSLELLDQQLERMFTPGDKLQERWIASRDDGPEGFDFPTGYSFEVRGEEIDISGLLRDEGKINEGDQLWQAFVDGNINMPGTVLFFGLRFN</sequence>